<evidence type="ECO:0000313" key="3">
    <source>
        <dbReference type="Proteomes" id="UP000634435"/>
    </source>
</evidence>
<proteinExistence type="predicted"/>
<evidence type="ECO:0000313" key="2">
    <source>
        <dbReference type="EMBL" id="GGJ73227.1"/>
    </source>
</evidence>
<protein>
    <recommendedName>
        <fullName evidence="4">Transposase</fullName>
    </recommendedName>
</protein>
<name>A0ABQ2DVZ8_9BACI</name>
<organism evidence="2 3">
    <name type="scientific">Virgibacillus kapii</name>
    <dbReference type="NCBI Taxonomy" id="1638645"/>
    <lineage>
        <taxon>Bacteria</taxon>
        <taxon>Bacillati</taxon>
        <taxon>Bacillota</taxon>
        <taxon>Bacilli</taxon>
        <taxon>Bacillales</taxon>
        <taxon>Bacillaceae</taxon>
        <taxon>Virgibacillus</taxon>
    </lineage>
</organism>
<keyword evidence="3" id="KW-1185">Reference proteome</keyword>
<sequence length="53" mass="5985">MIQGYRNTVTAPSFKAGAAFYLKAHLLFCTTLTFFLHFRDWGGDELTSILTLV</sequence>
<reference evidence="3" key="1">
    <citation type="journal article" date="2019" name="Int. J. Syst. Evol. Microbiol.">
        <title>The Global Catalogue of Microorganisms (GCM) 10K type strain sequencing project: providing services to taxonomists for standard genome sequencing and annotation.</title>
        <authorList>
            <consortium name="The Broad Institute Genomics Platform"/>
            <consortium name="The Broad Institute Genome Sequencing Center for Infectious Disease"/>
            <person name="Wu L."/>
            <person name="Ma J."/>
        </authorList>
    </citation>
    <scope>NUCLEOTIDE SEQUENCE [LARGE SCALE GENOMIC DNA]</scope>
    <source>
        <strain evidence="3">JCM 30071</strain>
    </source>
</reference>
<keyword evidence="1" id="KW-0812">Transmembrane</keyword>
<dbReference type="Proteomes" id="UP000634435">
    <property type="component" value="Unassembled WGS sequence"/>
</dbReference>
<evidence type="ECO:0000256" key="1">
    <source>
        <dbReference type="SAM" id="Phobius"/>
    </source>
</evidence>
<evidence type="ECO:0008006" key="4">
    <source>
        <dbReference type="Google" id="ProtNLM"/>
    </source>
</evidence>
<dbReference type="EMBL" id="BMPN01000008">
    <property type="protein sequence ID" value="GGJ73227.1"/>
    <property type="molecule type" value="Genomic_DNA"/>
</dbReference>
<accession>A0ABQ2DVZ8</accession>
<comment type="caution">
    <text evidence="2">The sequence shown here is derived from an EMBL/GenBank/DDBJ whole genome shotgun (WGS) entry which is preliminary data.</text>
</comment>
<keyword evidence="1" id="KW-0472">Membrane</keyword>
<feature type="transmembrane region" description="Helical" evidence="1">
    <location>
        <begin position="20"/>
        <end position="38"/>
    </location>
</feature>
<gene>
    <name evidence="2" type="ORF">GCM10007111_38540</name>
</gene>
<keyword evidence="1" id="KW-1133">Transmembrane helix</keyword>